<reference evidence="2 3" key="1">
    <citation type="submission" date="2019-01" db="EMBL/GenBank/DDBJ databases">
        <authorList>
            <person name="Chen W.-M."/>
        </authorList>
    </citation>
    <scope>NUCLEOTIDE SEQUENCE [LARGE SCALE GENOMIC DNA]</scope>
    <source>
        <strain evidence="2 3">KYPY4</strain>
    </source>
</reference>
<organism evidence="2 3">
    <name type="scientific">Rubrivivax rivuli</name>
    <dbReference type="NCBI Taxonomy" id="1862385"/>
    <lineage>
        <taxon>Bacteria</taxon>
        <taxon>Pseudomonadati</taxon>
        <taxon>Pseudomonadota</taxon>
        <taxon>Betaproteobacteria</taxon>
        <taxon>Burkholderiales</taxon>
        <taxon>Sphaerotilaceae</taxon>
        <taxon>Rubrivivax</taxon>
    </lineage>
</organism>
<dbReference type="AlphaFoldDB" id="A0A437RRX3"/>
<dbReference type="RefSeq" id="WP_128227067.1">
    <property type="nucleotide sequence ID" value="NZ_SACR01000001.1"/>
</dbReference>
<dbReference type="InterPro" id="IPR007403">
    <property type="entry name" value="DUF456"/>
</dbReference>
<keyword evidence="3" id="KW-1185">Reference proteome</keyword>
<dbReference type="PANTHER" id="PTHR39165">
    <property type="entry name" value="IG HYPOTHETICAL 17883"/>
    <property type="match status" value="1"/>
</dbReference>
<protein>
    <submittedName>
        <fullName evidence="2">DUF456 domain-containing protein</fullName>
    </submittedName>
</protein>
<evidence type="ECO:0000313" key="2">
    <source>
        <dbReference type="EMBL" id="RVU49431.1"/>
    </source>
</evidence>
<gene>
    <name evidence="2" type="ORF">EOE66_02335</name>
</gene>
<feature type="transmembrane region" description="Helical" evidence="1">
    <location>
        <begin position="133"/>
        <end position="159"/>
    </location>
</feature>
<sequence length="160" mass="16450">MSAGLLWALSALLIVVGVAGTVLPALPGTAFVLGGIVLGAWIDDFTRVPVWVVVLCTVLAVLAWVLDYVAGLMGARRAGASKQALIGAAVGTVVGLFMGIVGVLFMPLVGAAVGEYLARKDERQALQVGVATWLGIMAGLLAKVVLAFMMIGIFIVALVF</sequence>
<feature type="transmembrane region" description="Helical" evidence="1">
    <location>
        <begin position="48"/>
        <end position="72"/>
    </location>
</feature>
<dbReference type="Pfam" id="PF04306">
    <property type="entry name" value="DUF456"/>
    <property type="match status" value="1"/>
</dbReference>
<name>A0A437RRX3_9BURK</name>
<feature type="transmembrane region" description="Helical" evidence="1">
    <location>
        <begin position="84"/>
        <end position="113"/>
    </location>
</feature>
<proteinExistence type="predicted"/>
<dbReference type="Proteomes" id="UP000285575">
    <property type="component" value="Unassembled WGS sequence"/>
</dbReference>
<dbReference type="EMBL" id="SACR01000001">
    <property type="protein sequence ID" value="RVU49431.1"/>
    <property type="molecule type" value="Genomic_DNA"/>
</dbReference>
<keyword evidence="1" id="KW-1133">Transmembrane helix</keyword>
<evidence type="ECO:0000313" key="3">
    <source>
        <dbReference type="Proteomes" id="UP000285575"/>
    </source>
</evidence>
<keyword evidence="1" id="KW-0472">Membrane</keyword>
<accession>A0A437RRX3</accession>
<evidence type="ECO:0000256" key="1">
    <source>
        <dbReference type="SAM" id="Phobius"/>
    </source>
</evidence>
<comment type="caution">
    <text evidence="2">The sequence shown here is derived from an EMBL/GenBank/DDBJ whole genome shotgun (WGS) entry which is preliminary data.</text>
</comment>
<dbReference type="PANTHER" id="PTHR39165:SF1">
    <property type="entry name" value="DUF456 DOMAIN-CONTAINING PROTEIN"/>
    <property type="match status" value="1"/>
</dbReference>
<dbReference type="OrthoDB" id="9134540at2"/>
<keyword evidence="1" id="KW-0812">Transmembrane</keyword>